<dbReference type="EMBL" id="JBGBPQ010000021">
    <property type="protein sequence ID" value="KAL1503780.1"/>
    <property type="molecule type" value="Genomic_DNA"/>
</dbReference>
<dbReference type="Proteomes" id="UP001515480">
    <property type="component" value="Unassembled WGS sequence"/>
</dbReference>
<evidence type="ECO:0000313" key="1">
    <source>
        <dbReference type="EMBL" id="KAL1503780.1"/>
    </source>
</evidence>
<comment type="caution">
    <text evidence="1">The sequence shown here is derived from an EMBL/GenBank/DDBJ whole genome shotgun (WGS) entry which is preliminary data.</text>
</comment>
<name>A0AB34INW4_PRYPA</name>
<organism evidence="1 2">
    <name type="scientific">Prymnesium parvum</name>
    <name type="common">Toxic golden alga</name>
    <dbReference type="NCBI Taxonomy" id="97485"/>
    <lineage>
        <taxon>Eukaryota</taxon>
        <taxon>Haptista</taxon>
        <taxon>Haptophyta</taxon>
        <taxon>Prymnesiophyceae</taxon>
        <taxon>Prymnesiales</taxon>
        <taxon>Prymnesiaceae</taxon>
        <taxon>Prymnesium</taxon>
    </lineage>
</organism>
<reference evidence="1 2" key="1">
    <citation type="journal article" date="2024" name="Science">
        <title>Giant polyketide synthase enzymes in the biosynthesis of giant marine polyether toxins.</title>
        <authorList>
            <person name="Fallon T.R."/>
            <person name="Shende V.V."/>
            <person name="Wierzbicki I.H."/>
            <person name="Pendleton A.L."/>
            <person name="Watervoot N.F."/>
            <person name="Auber R.P."/>
            <person name="Gonzalez D.J."/>
            <person name="Wisecaver J.H."/>
            <person name="Moore B.S."/>
        </authorList>
    </citation>
    <scope>NUCLEOTIDE SEQUENCE [LARGE SCALE GENOMIC DNA]</scope>
    <source>
        <strain evidence="1 2">12B1</strain>
    </source>
</reference>
<accession>A0AB34INW4</accession>
<proteinExistence type="predicted"/>
<sequence length="184" mass="20437">MSSDDKDSNLQFQAFDASPGEKYRQWRQNLYSYAATKTDESGSSLADTLRGIDMGGTGAGAPPIPPGAPGLKMTRLRNARAKAAYALIYKHISDGDLRTILFTNHFQDGYATIQFLDQAYDTPITRSELREMDKLWTELSIAQDVGIQQDSVSRFAKLLQRVNAERPAGLLGNATTLRNSRRNF</sequence>
<evidence type="ECO:0000313" key="2">
    <source>
        <dbReference type="Proteomes" id="UP001515480"/>
    </source>
</evidence>
<dbReference type="AlphaFoldDB" id="A0AB34INW4"/>
<gene>
    <name evidence="1" type="ORF">AB1Y20_012248</name>
</gene>
<keyword evidence="2" id="KW-1185">Reference proteome</keyword>
<protein>
    <submittedName>
        <fullName evidence="1">Uncharacterized protein</fullName>
    </submittedName>
</protein>